<gene>
    <name evidence="1" type="ORF">H5410_062629</name>
</gene>
<proteinExistence type="predicted"/>
<name>A0A9J5WC17_SOLCO</name>
<dbReference type="Gene3D" id="1.10.520.10">
    <property type="match status" value="1"/>
</dbReference>
<dbReference type="EMBL" id="JACXVP010000012">
    <property type="protein sequence ID" value="KAG5572863.1"/>
    <property type="molecule type" value="Genomic_DNA"/>
</dbReference>
<dbReference type="GO" id="GO:0006979">
    <property type="term" value="P:response to oxidative stress"/>
    <property type="evidence" value="ECO:0007669"/>
    <property type="project" value="InterPro"/>
</dbReference>
<dbReference type="OrthoDB" id="2113341at2759"/>
<accession>A0A9J5WC17</accession>
<sequence length="85" mass="9471">MGESSEINILENKGIAFALNLLEESKKVIDSNFKGGPISYADLHQFAELQHESELSIMTCVGESSFYRKGHYFKTITNDIEQGGI</sequence>
<evidence type="ECO:0000313" key="2">
    <source>
        <dbReference type="Proteomes" id="UP000824120"/>
    </source>
</evidence>
<comment type="caution">
    <text evidence="1">The sequence shown here is derived from an EMBL/GenBank/DDBJ whole genome shotgun (WGS) entry which is preliminary data.</text>
</comment>
<dbReference type="SUPFAM" id="SSF48113">
    <property type="entry name" value="Heme-dependent peroxidases"/>
    <property type="match status" value="1"/>
</dbReference>
<protein>
    <submittedName>
        <fullName evidence="1">Uncharacterized protein</fullName>
    </submittedName>
</protein>
<dbReference type="InterPro" id="IPR010255">
    <property type="entry name" value="Haem_peroxidase_sf"/>
</dbReference>
<dbReference type="GO" id="GO:0020037">
    <property type="term" value="F:heme binding"/>
    <property type="evidence" value="ECO:0007669"/>
    <property type="project" value="InterPro"/>
</dbReference>
<organism evidence="1 2">
    <name type="scientific">Solanum commersonii</name>
    <name type="common">Commerson's wild potato</name>
    <name type="synonym">Commerson's nightshade</name>
    <dbReference type="NCBI Taxonomy" id="4109"/>
    <lineage>
        <taxon>Eukaryota</taxon>
        <taxon>Viridiplantae</taxon>
        <taxon>Streptophyta</taxon>
        <taxon>Embryophyta</taxon>
        <taxon>Tracheophyta</taxon>
        <taxon>Spermatophyta</taxon>
        <taxon>Magnoliopsida</taxon>
        <taxon>eudicotyledons</taxon>
        <taxon>Gunneridae</taxon>
        <taxon>Pentapetalae</taxon>
        <taxon>asterids</taxon>
        <taxon>lamiids</taxon>
        <taxon>Solanales</taxon>
        <taxon>Solanaceae</taxon>
        <taxon>Solanoideae</taxon>
        <taxon>Solaneae</taxon>
        <taxon>Solanum</taxon>
    </lineage>
</organism>
<keyword evidence="2" id="KW-1185">Reference proteome</keyword>
<dbReference type="AlphaFoldDB" id="A0A9J5WC17"/>
<dbReference type="GO" id="GO:0004601">
    <property type="term" value="F:peroxidase activity"/>
    <property type="evidence" value="ECO:0007669"/>
    <property type="project" value="InterPro"/>
</dbReference>
<reference evidence="1 2" key="1">
    <citation type="submission" date="2020-09" db="EMBL/GenBank/DDBJ databases">
        <title>De no assembly of potato wild relative species, Solanum commersonii.</title>
        <authorList>
            <person name="Cho K."/>
        </authorList>
    </citation>
    <scope>NUCLEOTIDE SEQUENCE [LARGE SCALE GENOMIC DNA]</scope>
    <source>
        <strain evidence="1">LZ3.2</strain>
        <tissue evidence="1">Leaf</tissue>
    </source>
</reference>
<evidence type="ECO:0000313" key="1">
    <source>
        <dbReference type="EMBL" id="KAG5572863.1"/>
    </source>
</evidence>
<dbReference type="Proteomes" id="UP000824120">
    <property type="component" value="Chromosome 12"/>
</dbReference>